<dbReference type="InParanoid" id="A0A1E7F265"/>
<dbReference type="InterPro" id="IPR001841">
    <property type="entry name" value="Znf_RING"/>
</dbReference>
<dbReference type="Proteomes" id="UP000095751">
    <property type="component" value="Unassembled WGS sequence"/>
</dbReference>
<protein>
    <recommendedName>
        <fullName evidence="10">RanBP2-type domain-containing protein</fullName>
    </recommendedName>
</protein>
<dbReference type="PROSITE" id="PS50089">
    <property type="entry name" value="ZF_RING_2"/>
    <property type="match status" value="1"/>
</dbReference>
<dbReference type="InterPro" id="IPR001876">
    <property type="entry name" value="Znf_RanBP2"/>
</dbReference>
<reference evidence="8 9" key="1">
    <citation type="submission" date="2016-09" db="EMBL/GenBank/DDBJ databases">
        <title>Extensive genetic diversity and differential bi-allelic expression allows diatom success in the polar Southern Ocean.</title>
        <authorList>
            <consortium name="DOE Joint Genome Institute"/>
            <person name="Mock T."/>
            <person name="Otillar R.P."/>
            <person name="Strauss J."/>
            <person name="Dupont C."/>
            <person name="Frickenhaus S."/>
            <person name="Maumus F."/>
            <person name="Mcmullan M."/>
            <person name="Sanges R."/>
            <person name="Schmutz J."/>
            <person name="Toseland A."/>
            <person name="Valas R."/>
            <person name="Veluchamy A."/>
            <person name="Ward B.J."/>
            <person name="Allen A."/>
            <person name="Barry K."/>
            <person name="Falciatore A."/>
            <person name="Ferrante M."/>
            <person name="Fortunato A.E."/>
            <person name="Gloeckner G."/>
            <person name="Gruber A."/>
            <person name="Hipkin R."/>
            <person name="Janech M."/>
            <person name="Kroth P."/>
            <person name="Leese F."/>
            <person name="Lindquist E."/>
            <person name="Lyon B.R."/>
            <person name="Martin J."/>
            <person name="Mayer C."/>
            <person name="Parker M."/>
            <person name="Quesneville H."/>
            <person name="Raymond J."/>
            <person name="Uhlig C."/>
            <person name="Valentin K.U."/>
            <person name="Worden A.Z."/>
            <person name="Armbrust E.V."/>
            <person name="Bowler C."/>
            <person name="Green B."/>
            <person name="Moulton V."/>
            <person name="Van Oosterhout C."/>
            <person name="Grigoriev I."/>
        </authorList>
    </citation>
    <scope>NUCLEOTIDE SEQUENCE [LARGE SCALE GENOMIC DNA]</scope>
    <source>
        <strain evidence="8 9">CCMP1102</strain>
    </source>
</reference>
<dbReference type="InterPro" id="IPR013083">
    <property type="entry name" value="Znf_RING/FYVE/PHD"/>
</dbReference>
<evidence type="ECO:0000259" key="7">
    <source>
        <dbReference type="PROSITE" id="PS50199"/>
    </source>
</evidence>
<dbReference type="PROSITE" id="PS01358">
    <property type="entry name" value="ZF_RANBP2_1"/>
    <property type="match status" value="1"/>
</dbReference>
<evidence type="ECO:0008006" key="10">
    <source>
        <dbReference type="Google" id="ProtNLM"/>
    </source>
</evidence>
<dbReference type="Gene3D" id="3.30.40.10">
    <property type="entry name" value="Zinc/RING finger domain, C3HC4 (zinc finger)"/>
    <property type="match status" value="1"/>
</dbReference>
<evidence type="ECO:0000313" key="8">
    <source>
        <dbReference type="EMBL" id="OEU12219.1"/>
    </source>
</evidence>
<feature type="domain" description="RanBP2-type" evidence="7">
    <location>
        <begin position="613"/>
        <end position="642"/>
    </location>
</feature>
<feature type="domain" description="RING-type" evidence="6">
    <location>
        <begin position="175"/>
        <end position="237"/>
    </location>
</feature>
<dbReference type="GO" id="GO:0008270">
    <property type="term" value="F:zinc ion binding"/>
    <property type="evidence" value="ECO:0007669"/>
    <property type="project" value="UniProtKB-KW"/>
</dbReference>
<dbReference type="CDD" id="cd16649">
    <property type="entry name" value="mRING-HC-C3HC5_CGRF1-like"/>
    <property type="match status" value="1"/>
</dbReference>
<dbReference type="InterPro" id="IPR036443">
    <property type="entry name" value="Znf_RanBP2_sf"/>
</dbReference>
<dbReference type="Gene3D" id="4.10.1060.10">
    <property type="entry name" value="Zinc finger, RanBP2-type"/>
    <property type="match status" value="1"/>
</dbReference>
<dbReference type="EMBL" id="KV784365">
    <property type="protein sequence ID" value="OEU12219.1"/>
    <property type="molecule type" value="Genomic_DNA"/>
</dbReference>
<evidence type="ECO:0000256" key="3">
    <source>
        <dbReference type="ARBA" id="ARBA00022833"/>
    </source>
</evidence>
<feature type="region of interest" description="Disordered" evidence="5">
    <location>
        <begin position="451"/>
        <end position="475"/>
    </location>
</feature>
<feature type="region of interest" description="Disordered" evidence="5">
    <location>
        <begin position="278"/>
        <end position="399"/>
    </location>
</feature>
<evidence type="ECO:0000256" key="1">
    <source>
        <dbReference type="ARBA" id="ARBA00022723"/>
    </source>
</evidence>
<dbReference type="KEGG" id="fcy:FRACYDRAFT_244476"/>
<dbReference type="SMART" id="SM00547">
    <property type="entry name" value="ZnF_RBZ"/>
    <property type="match status" value="1"/>
</dbReference>
<name>A0A1E7F265_9STRA</name>
<organism evidence="8 9">
    <name type="scientific">Fragilariopsis cylindrus CCMP1102</name>
    <dbReference type="NCBI Taxonomy" id="635003"/>
    <lineage>
        <taxon>Eukaryota</taxon>
        <taxon>Sar</taxon>
        <taxon>Stramenopiles</taxon>
        <taxon>Ochrophyta</taxon>
        <taxon>Bacillariophyta</taxon>
        <taxon>Bacillariophyceae</taxon>
        <taxon>Bacillariophycidae</taxon>
        <taxon>Bacillariales</taxon>
        <taxon>Bacillariaceae</taxon>
        <taxon>Fragilariopsis</taxon>
    </lineage>
</organism>
<keyword evidence="2 4" id="KW-0863">Zinc-finger</keyword>
<feature type="compositionally biased region" description="Basic and acidic residues" evidence="5">
    <location>
        <begin position="451"/>
        <end position="466"/>
    </location>
</feature>
<dbReference type="AlphaFoldDB" id="A0A1E7F265"/>
<feature type="compositionally biased region" description="Acidic residues" evidence="5">
    <location>
        <begin position="549"/>
        <end position="578"/>
    </location>
</feature>
<keyword evidence="3" id="KW-0862">Zinc</keyword>
<dbReference type="PROSITE" id="PS50199">
    <property type="entry name" value="ZF_RANBP2_2"/>
    <property type="match status" value="1"/>
</dbReference>
<accession>A0A1E7F265</accession>
<dbReference type="OrthoDB" id="45220at2759"/>
<dbReference type="Pfam" id="PF13920">
    <property type="entry name" value="zf-C3HC4_3"/>
    <property type="match status" value="1"/>
</dbReference>
<dbReference type="SUPFAM" id="SSF48403">
    <property type="entry name" value="Ankyrin repeat"/>
    <property type="match status" value="1"/>
</dbReference>
<dbReference type="SUPFAM" id="SSF90209">
    <property type="entry name" value="Ran binding protein zinc finger-like"/>
    <property type="match status" value="1"/>
</dbReference>
<evidence type="ECO:0000256" key="5">
    <source>
        <dbReference type="SAM" id="MobiDB-lite"/>
    </source>
</evidence>
<proteinExistence type="predicted"/>
<sequence>MGLKLKDIMGLTQTKLHHKVLKGSWKSIIIKLQTPDGKRWVKQKNPCGDFPLHLACYTGQTPPNIIRALIIAYPAALRQKNKVGFTPLQLAKRNYRIDHPYRNDVVEFLEAYLASNVLQVFEHQQQQQQQQQQQLLEHTDEEDNHIRIASMMMSSSSRDVLLPDNAMYYQTSILCVICLENIADHVVLPCGHVCLCGGCSKKVLSTKNTNTSSDSNVSNCDHSNNTNKRKYYCPVGRCEIRKIMKVTGPLPKSRSSKKSVDVGCSCVLPSTRESATMVAKNVVNNSSEKSKTPPPKSTTNNFPSSALASVSSPSFREKTTVVDKNNEIAAKENNKKKQTKDSNKSPTNGKGMTDSVTTTHSNDTIVVIGNVTSNDDKQQQQKGSVAPITAEKAPPKKKKRLTPFEQLDEETQLAGETLKAVTEELLKYKRAVHQGLLRDIKEKEKEITRLKESASKAQKDIEETLEKKKKASKCSRDLKSKCAKVISKAVEEKDRAKAMDAELKQVLKKRSLAETKEEEETKNGCAKKKRRVTMSGKKKKKRSFGKDDSTDDESNGGSDNENDSDDGNDSDVDNDSDYESGPCVPRRKKTSHTSTSPAADDDIPSSTRKTRVRSNKWPCSRCTFINDAMNKECVACELARPGLFPDLD</sequence>
<feature type="compositionally biased region" description="Basic and acidic residues" evidence="5">
    <location>
        <begin position="315"/>
        <end position="343"/>
    </location>
</feature>
<keyword evidence="1" id="KW-0479">Metal-binding</keyword>
<gene>
    <name evidence="8" type="ORF">FRACYDRAFT_244476</name>
</gene>
<feature type="compositionally biased region" description="Low complexity" evidence="5">
    <location>
        <begin position="297"/>
        <end position="314"/>
    </location>
</feature>
<feature type="compositionally biased region" description="Polar residues" evidence="5">
    <location>
        <begin position="344"/>
        <end position="364"/>
    </location>
</feature>
<evidence type="ECO:0000256" key="4">
    <source>
        <dbReference type="PROSITE-ProRule" id="PRU00322"/>
    </source>
</evidence>
<evidence type="ECO:0000259" key="6">
    <source>
        <dbReference type="PROSITE" id="PS50089"/>
    </source>
</evidence>
<evidence type="ECO:0000313" key="9">
    <source>
        <dbReference type="Proteomes" id="UP000095751"/>
    </source>
</evidence>
<evidence type="ECO:0000256" key="2">
    <source>
        <dbReference type="ARBA" id="ARBA00022771"/>
    </source>
</evidence>
<keyword evidence="9" id="KW-1185">Reference proteome</keyword>
<feature type="compositionally biased region" description="Basic residues" evidence="5">
    <location>
        <begin position="525"/>
        <end position="543"/>
    </location>
</feature>
<feature type="region of interest" description="Disordered" evidence="5">
    <location>
        <begin position="506"/>
        <end position="615"/>
    </location>
</feature>
<dbReference type="InterPro" id="IPR036770">
    <property type="entry name" value="Ankyrin_rpt-contain_sf"/>
</dbReference>
<feature type="compositionally biased region" description="Basic and acidic residues" evidence="5">
    <location>
        <begin position="506"/>
        <end position="522"/>
    </location>
</feature>
<dbReference type="Gene3D" id="1.25.40.20">
    <property type="entry name" value="Ankyrin repeat-containing domain"/>
    <property type="match status" value="1"/>
</dbReference>